<reference evidence="9 10" key="1">
    <citation type="submission" date="2018-12" db="EMBL/GenBank/DDBJ databases">
        <authorList>
            <consortium name="Pathogen Informatics"/>
        </authorList>
    </citation>
    <scope>NUCLEOTIDE SEQUENCE [LARGE SCALE GENOMIC DNA]</scope>
    <source>
        <strain evidence="9 10">NCTC9428</strain>
    </source>
</reference>
<evidence type="ECO:0000259" key="7">
    <source>
        <dbReference type="Pfam" id="PF02272"/>
    </source>
</evidence>
<dbReference type="RefSeq" id="WP_126360520.1">
    <property type="nucleotide sequence ID" value="NZ_LR134318.1"/>
</dbReference>
<dbReference type="Pfam" id="PF01368">
    <property type="entry name" value="DHH"/>
    <property type="match status" value="1"/>
</dbReference>
<dbReference type="GO" id="GO:0006310">
    <property type="term" value="P:DNA recombination"/>
    <property type="evidence" value="ECO:0007669"/>
    <property type="project" value="InterPro"/>
</dbReference>
<evidence type="ECO:0000256" key="2">
    <source>
        <dbReference type="ARBA" id="ARBA00019841"/>
    </source>
</evidence>
<keyword evidence="5 9" id="KW-0269">Exonuclease</keyword>
<name>A0A448DQP6_PSEFL</name>
<dbReference type="InterPro" id="IPR004610">
    <property type="entry name" value="RecJ"/>
</dbReference>
<organism evidence="9 10">
    <name type="scientific">Pseudomonas fluorescens</name>
    <dbReference type="NCBI Taxonomy" id="294"/>
    <lineage>
        <taxon>Bacteria</taxon>
        <taxon>Pseudomonadati</taxon>
        <taxon>Pseudomonadota</taxon>
        <taxon>Gammaproteobacteria</taxon>
        <taxon>Pseudomonadales</taxon>
        <taxon>Pseudomonadaceae</taxon>
        <taxon>Pseudomonas</taxon>
    </lineage>
</organism>
<feature type="domain" description="RecJ OB" evidence="8">
    <location>
        <begin position="461"/>
        <end position="564"/>
    </location>
</feature>
<gene>
    <name evidence="9" type="primary">recJ</name>
    <name evidence="9" type="ORF">NCTC9428_01092</name>
</gene>
<dbReference type="InterPro" id="IPR051673">
    <property type="entry name" value="SSDNA_exonuclease_RecJ"/>
</dbReference>
<evidence type="ECO:0000256" key="5">
    <source>
        <dbReference type="ARBA" id="ARBA00022839"/>
    </source>
</evidence>
<evidence type="ECO:0000259" key="8">
    <source>
        <dbReference type="Pfam" id="PF17768"/>
    </source>
</evidence>
<evidence type="ECO:0000256" key="4">
    <source>
        <dbReference type="ARBA" id="ARBA00022801"/>
    </source>
</evidence>
<evidence type="ECO:0000256" key="1">
    <source>
        <dbReference type="ARBA" id="ARBA00005915"/>
    </source>
</evidence>
<dbReference type="InterPro" id="IPR041122">
    <property type="entry name" value="RecJ_OB"/>
</dbReference>
<feature type="domain" description="DDH" evidence="6">
    <location>
        <begin position="69"/>
        <end position="226"/>
    </location>
</feature>
<evidence type="ECO:0000256" key="3">
    <source>
        <dbReference type="ARBA" id="ARBA00022722"/>
    </source>
</evidence>
<evidence type="ECO:0000313" key="10">
    <source>
        <dbReference type="Proteomes" id="UP000281909"/>
    </source>
</evidence>
<keyword evidence="3" id="KW-0540">Nuclease</keyword>
<comment type="similarity">
    <text evidence="1">Belongs to the RecJ family.</text>
</comment>
<dbReference type="Proteomes" id="UP000281909">
    <property type="component" value="Chromosome"/>
</dbReference>
<dbReference type="OrthoDB" id="9809852at2"/>
<dbReference type="InterPro" id="IPR001667">
    <property type="entry name" value="DDH_dom"/>
</dbReference>
<dbReference type="NCBIfam" id="TIGR00644">
    <property type="entry name" value="recJ"/>
    <property type="match status" value="1"/>
</dbReference>
<feature type="domain" description="DHHA1" evidence="7">
    <location>
        <begin position="353"/>
        <end position="445"/>
    </location>
</feature>
<proteinExistence type="inferred from homology"/>
<dbReference type="Gene3D" id="3.10.310.30">
    <property type="match status" value="1"/>
</dbReference>
<dbReference type="PANTHER" id="PTHR30255">
    <property type="entry name" value="SINGLE-STRANDED-DNA-SPECIFIC EXONUCLEASE RECJ"/>
    <property type="match status" value="1"/>
</dbReference>
<dbReference type="FunFam" id="3.90.1640.30:FF:000001">
    <property type="entry name" value="Single-stranded-DNA-specific exonuclease RecJ"/>
    <property type="match status" value="1"/>
</dbReference>
<dbReference type="InterPro" id="IPR003156">
    <property type="entry name" value="DHHA1_dom"/>
</dbReference>
<dbReference type="GO" id="GO:0003676">
    <property type="term" value="F:nucleic acid binding"/>
    <property type="evidence" value="ECO:0007669"/>
    <property type="project" value="InterPro"/>
</dbReference>
<dbReference type="GO" id="GO:0006281">
    <property type="term" value="P:DNA repair"/>
    <property type="evidence" value="ECO:0007669"/>
    <property type="project" value="InterPro"/>
</dbReference>
<evidence type="ECO:0000313" key="9">
    <source>
        <dbReference type="EMBL" id="VEF09092.1"/>
    </source>
</evidence>
<dbReference type="Pfam" id="PF17768">
    <property type="entry name" value="RecJ_OB"/>
    <property type="match status" value="1"/>
</dbReference>
<dbReference type="InterPro" id="IPR038763">
    <property type="entry name" value="DHH_sf"/>
</dbReference>
<dbReference type="GO" id="GO:0008409">
    <property type="term" value="F:5'-3' exonuclease activity"/>
    <property type="evidence" value="ECO:0007669"/>
    <property type="project" value="InterPro"/>
</dbReference>
<dbReference type="SUPFAM" id="SSF64182">
    <property type="entry name" value="DHH phosphoesterases"/>
    <property type="match status" value="1"/>
</dbReference>
<protein>
    <recommendedName>
        <fullName evidence="2">Single-stranded-DNA-specific exonuclease RecJ</fullName>
    </recommendedName>
</protein>
<dbReference type="PANTHER" id="PTHR30255:SF2">
    <property type="entry name" value="SINGLE-STRANDED-DNA-SPECIFIC EXONUCLEASE RECJ"/>
    <property type="match status" value="1"/>
</dbReference>
<dbReference type="EMBL" id="LR134318">
    <property type="protein sequence ID" value="VEF09092.1"/>
    <property type="molecule type" value="Genomic_DNA"/>
</dbReference>
<dbReference type="AlphaFoldDB" id="A0A448DQP6"/>
<accession>A0A448DQP6</accession>
<evidence type="ECO:0000259" key="6">
    <source>
        <dbReference type="Pfam" id="PF01368"/>
    </source>
</evidence>
<keyword evidence="4 9" id="KW-0378">Hydrolase</keyword>
<sequence>MRIEPRELPATLPFLGDLPPLLTRLYAARGVQSEAELDKSLARLIPFQQLKGIDAAVDLLVTALEQRQRILIVGDFDADGATASTVGMLGLRLLGAAHVDYLVPNRFEYGYGLTPEIVEVAMTREPHLLVTVDNGISSVEGVAAAKRHGLKVLITDHHLPGDELPQADALVNPNQPGCTFPSKALAGVGVIFYVLMALRARLRSLGWYESKPQPNIGELLDLVALGSVADVVPLDANNRILVHQGLERIRAGRARPGIKAILEVAKRDAARITSTDLGFIVGPRLNAAGRLDDMSLGIECLLTADATKAREMAAQLDGMNQDRKSIEQGMQREALAQLKDLPVESMPFGLCLFDPEWHQGVIGILASRMKERYFRPTIAFADAGDGLLKGSGRSVQGFHIRDALSVVAAQHPNLIAKYGGHAMAAGLTLPQENFAVFAEAFDAEVRRQLREEDLTGRMLSDGTLAVEEFHLELARALRHAGPWGQHFPEPLFHGVFQLVEQRVVGERHLKVVLKSECGSVKLDGIAFGIDRDVWPNPTIQWVELAYKLDVNEFRGNETVQLMIAHIEPR</sequence>
<dbReference type="Pfam" id="PF02272">
    <property type="entry name" value="DHHA1"/>
    <property type="match status" value="1"/>
</dbReference>
<dbReference type="Gene3D" id="3.90.1640.30">
    <property type="match status" value="1"/>
</dbReference>